<dbReference type="Gene3D" id="2.60.40.10">
    <property type="entry name" value="Immunoglobulins"/>
    <property type="match status" value="1"/>
</dbReference>
<dbReference type="Pfam" id="PF00041">
    <property type="entry name" value="fn3"/>
    <property type="match status" value="1"/>
</dbReference>
<feature type="non-terminal residue" evidence="2">
    <location>
        <position position="72"/>
    </location>
</feature>
<dbReference type="OrthoDB" id="504170at2759"/>
<evidence type="ECO:0000313" key="2">
    <source>
        <dbReference type="EMBL" id="GFY68027.1"/>
    </source>
</evidence>
<dbReference type="Proteomes" id="UP000886998">
    <property type="component" value="Unassembled WGS sequence"/>
</dbReference>
<proteinExistence type="predicted"/>
<dbReference type="InterPro" id="IPR036116">
    <property type="entry name" value="FN3_sf"/>
</dbReference>
<dbReference type="InterPro" id="IPR003961">
    <property type="entry name" value="FN3_dom"/>
</dbReference>
<organism evidence="2 3">
    <name type="scientific">Trichonephila inaurata madagascariensis</name>
    <dbReference type="NCBI Taxonomy" id="2747483"/>
    <lineage>
        <taxon>Eukaryota</taxon>
        <taxon>Metazoa</taxon>
        <taxon>Ecdysozoa</taxon>
        <taxon>Arthropoda</taxon>
        <taxon>Chelicerata</taxon>
        <taxon>Arachnida</taxon>
        <taxon>Araneae</taxon>
        <taxon>Araneomorphae</taxon>
        <taxon>Entelegynae</taxon>
        <taxon>Araneoidea</taxon>
        <taxon>Nephilidae</taxon>
        <taxon>Trichonephila</taxon>
        <taxon>Trichonephila inaurata</taxon>
    </lineage>
</organism>
<evidence type="ECO:0000259" key="1">
    <source>
        <dbReference type="PROSITE" id="PS50853"/>
    </source>
</evidence>
<protein>
    <submittedName>
        <fullName evidence="2">Twitchin</fullName>
    </submittedName>
</protein>
<feature type="domain" description="Fibronectin type-III" evidence="1">
    <location>
        <begin position="29"/>
        <end position="72"/>
    </location>
</feature>
<gene>
    <name evidence="2" type="primary">unc-22_5</name>
    <name evidence="2" type="ORF">TNIN_173731</name>
</gene>
<dbReference type="InterPro" id="IPR013783">
    <property type="entry name" value="Ig-like_fold"/>
</dbReference>
<accession>A0A8X6YC63</accession>
<dbReference type="SUPFAM" id="SSF49265">
    <property type="entry name" value="Fibronectin type III"/>
    <property type="match status" value="1"/>
</dbReference>
<sequence length="72" mass="7859">MYPLGTEPPWKGAMTELRSASMISEPSRPEGPLVITDIDASSVHLSWKPPLEDNGGPILGYLIEAKDVLHMD</sequence>
<reference evidence="2" key="1">
    <citation type="submission" date="2020-08" db="EMBL/GenBank/DDBJ databases">
        <title>Multicomponent nature underlies the extraordinary mechanical properties of spider dragline silk.</title>
        <authorList>
            <person name="Kono N."/>
            <person name="Nakamura H."/>
            <person name="Mori M."/>
            <person name="Yoshida Y."/>
            <person name="Ohtoshi R."/>
            <person name="Malay A.D."/>
            <person name="Moran D.A.P."/>
            <person name="Tomita M."/>
            <person name="Numata K."/>
            <person name="Arakawa K."/>
        </authorList>
    </citation>
    <scope>NUCLEOTIDE SEQUENCE</scope>
</reference>
<comment type="caution">
    <text evidence="2">The sequence shown here is derived from an EMBL/GenBank/DDBJ whole genome shotgun (WGS) entry which is preliminary data.</text>
</comment>
<dbReference type="AlphaFoldDB" id="A0A8X6YC63"/>
<dbReference type="EMBL" id="BMAV01016845">
    <property type="protein sequence ID" value="GFY68027.1"/>
    <property type="molecule type" value="Genomic_DNA"/>
</dbReference>
<name>A0A8X6YC63_9ARAC</name>
<evidence type="ECO:0000313" key="3">
    <source>
        <dbReference type="Proteomes" id="UP000886998"/>
    </source>
</evidence>
<keyword evidence="3" id="KW-1185">Reference proteome</keyword>
<dbReference type="PROSITE" id="PS50853">
    <property type="entry name" value="FN3"/>
    <property type="match status" value="1"/>
</dbReference>
<dbReference type="CDD" id="cd00063">
    <property type="entry name" value="FN3"/>
    <property type="match status" value="1"/>
</dbReference>